<evidence type="ECO:0000256" key="4">
    <source>
        <dbReference type="ARBA" id="ARBA00022798"/>
    </source>
</evidence>
<reference evidence="10" key="1">
    <citation type="journal article" date="2009" name="J. Bacteriol.">
        <title>Complete genome sequence of Erythrobacter litoralis HTCC2594.</title>
        <authorList>
            <person name="Oh H.M."/>
            <person name="Giovannoni S.J."/>
            <person name="Ferriera S."/>
            <person name="Johnson J."/>
            <person name="Cho J.C."/>
        </authorList>
    </citation>
    <scope>NUCLEOTIDE SEQUENCE [LARGE SCALE GENOMIC DNA]</scope>
    <source>
        <strain evidence="10">HTCC2594</strain>
    </source>
</reference>
<dbReference type="EC" id="3.1.4.46" evidence="2"/>
<dbReference type="PROSITE" id="PS51704">
    <property type="entry name" value="GP_PDE"/>
    <property type="match status" value="1"/>
</dbReference>
<dbReference type="STRING" id="314225.ELI_14530"/>
<keyword evidence="3 7" id="KW-0732">Signal</keyword>
<feature type="chain" id="PRO_5004213035" description="glycerophosphodiester phosphodiesterase" evidence="7">
    <location>
        <begin position="20"/>
        <end position="371"/>
    </location>
</feature>
<dbReference type="Proteomes" id="UP000008808">
    <property type="component" value="Chromosome"/>
</dbReference>
<organism evidence="9 10">
    <name type="scientific">Erythrobacter litoralis (strain HTCC2594)</name>
    <dbReference type="NCBI Taxonomy" id="314225"/>
    <lineage>
        <taxon>Bacteria</taxon>
        <taxon>Pseudomonadati</taxon>
        <taxon>Pseudomonadota</taxon>
        <taxon>Alphaproteobacteria</taxon>
        <taxon>Sphingomonadales</taxon>
        <taxon>Erythrobacteraceae</taxon>
        <taxon>Erythrobacter/Porphyrobacter group</taxon>
        <taxon>Erythrobacter</taxon>
    </lineage>
</organism>
<dbReference type="GO" id="GO:0006629">
    <property type="term" value="P:lipid metabolic process"/>
    <property type="evidence" value="ECO:0007669"/>
    <property type="project" value="InterPro"/>
</dbReference>
<keyword evidence="5" id="KW-0378">Hydrolase</keyword>
<evidence type="ECO:0000259" key="8">
    <source>
        <dbReference type="PROSITE" id="PS51704"/>
    </source>
</evidence>
<dbReference type="eggNOG" id="COG0584">
    <property type="taxonomic scope" value="Bacteria"/>
</dbReference>
<keyword evidence="4" id="KW-0319">Glycerol metabolism</keyword>
<comment type="catalytic activity">
    <reaction evidence="6">
        <text>a sn-glycero-3-phosphodiester + H2O = an alcohol + sn-glycerol 3-phosphate + H(+)</text>
        <dbReference type="Rhea" id="RHEA:12969"/>
        <dbReference type="ChEBI" id="CHEBI:15377"/>
        <dbReference type="ChEBI" id="CHEBI:15378"/>
        <dbReference type="ChEBI" id="CHEBI:30879"/>
        <dbReference type="ChEBI" id="CHEBI:57597"/>
        <dbReference type="ChEBI" id="CHEBI:83408"/>
        <dbReference type="EC" id="3.1.4.46"/>
    </reaction>
</comment>
<evidence type="ECO:0000256" key="7">
    <source>
        <dbReference type="SAM" id="SignalP"/>
    </source>
</evidence>
<dbReference type="PANTHER" id="PTHR43620:SF7">
    <property type="entry name" value="GLYCEROPHOSPHODIESTER PHOSPHODIESTERASE GDPD5-RELATED"/>
    <property type="match status" value="1"/>
</dbReference>
<proteinExistence type="inferred from homology"/>
<dbReference type="GO" id="GO:0006071">
    <property type="term" value="P:glycerol metabolic process"/>
    <property type="evidence" value="ECO:0007669"/>
    <property type="project" value="UniProtKB-KW"/>
</dbReference>
<evidence type="ECO:0000313" key="10">
    <source>
        <dbReference type="Proteomes" id="UP000008808"/>
    </source>
</evidence>
<dbReference type="InterPro" id="IPR017946">
    <property type="entry name" value="PLC-like_Pdiesterase_TIM-brl"/>
</dbReference>
<evidence type="ECO:0000256" key="3">
    <source>
        <dbReference type="ARBA" id="ARBA00022729"/>
    </source>
</evidence>
<dbReference type="GO" id="GO:0008889">
    <property type="term" value="F:glycerophosphodiester phosphodiesterase activity"/>
    <property type="evidence" value="ECO:0007669"/>
    <property type="project" value="UniProtKB-EC"/>
</dbReference>
<dbReference type="EMBL" id="CP000157">
    <property type="protein sequence ID" value="ABC64998.1"/>
    <property type="molecule type" value="Genomic_DNA"/>
</dbReference>
<dbReference type="Gene3D" id="3.20.20.190">
    <property type="entry name" value="Phosphatidylinositol (PI) phosphodiesterase"/>
    <property type="match status" value="1"/>
</dbReference>
<dbReference type="HOGENOM" id="CLU_030226_0_0_5"/>
<feature type="signal peptide" evidence="7">
    <location>
        <begin position="1"/>
        <end position="19"/>
    </location>
</feature>
<dbReference type="AlphaFoldDB" id="Q2N5P3"/>
<sequence length="371" mass="40352">MLRFCAAALLTLLATPGMALDEDFLVIAHRGASGERPEHTLAAYERAIDQGADYIEPDLVLTRDGVFVARHENEIGQTTDVASRTEFADKRTTKSIDGVAVTGWFAEDFTLAELRTLRAKERIPAIRPANARFDGLYPVPTLEDIVRLVRAKEAETGRRIGLYPELKHPSFLQRATGINPADHLVRELERLEITPQDLVFIQSFETWVLGRLDRLSEFKLVQLIKPDGGPVDEPGVTYAEMVTPDGLAEVATYADGVGVNLALVLQADGSPTSLVSDAAQAGLVVHAWTVRKQNAFLPPGLREGEDGAAVGNYAALLAMLESAGVDGVFTDDVLPTICALGDEANNDDLWCALLSRDQARLPMPRAEDVVE</sequence>
<comment type="similarity">
    <text evidence="1">Belongs to the glycerophosphoryl diester phosphodiesterase family.</text>
</comment>
<protein>
    <recommendedName>
        <fullName evidence="2">glycerophosphodiester phosphodiesterase</fullName>
        <ecNumber evidence="2">3.1.4.46</ecNumber>
    </recommendedName>
</protein>
<evidence type="ECO:0000256" key="5">
    <source>
        <dbReference type="ARBA" id="ARBA00022801"/>
    </source>
</evidence>
<dbReference type="SUPFAM" id="SSF51695">
    <property type="entry name" value="PLC-like phosphodiesterases"/>
    <property type="match status" value="1"/>
</dbReference>
<dbReference type="KEGG" id="eli:ELI_14530"/>
<evidence type="ECO:0000313" key="9">
    <source>
        <dbReference type="EMBL" id="ABC64998.1"/>
    </source>
</evidence>
<dbReference type="GO" id="GO:0042597">
    <property type="term" value="C:periplasmic space"/>
    <property type="evidence" value="ECO:0007669"/>
    <property type="project" value="TreeGrafter"/>
</dbReference>
<name>Q2N5P3_ERYLH</name>
<feature type="domain" description="GP-PDE" evidence="8">
    <location>
        <begin position="24"/>
        <end position="340"/>
    </location>
</feature>
<keyword evidence="10" id="KW-1185">Reference proteome</keyword>
<dbReference type="Pfam" id="PF03009">
    <property type="entry name" value="GDPD"/>
    <property type="match status" value="1"/>
</dbReference>
<accession>Q2N5P3</accession>
<evidence type="ECO:0000256" key="1">
    <source>
        <dbReference type="ARBA" id="ARBA00007277"/>
    </source>
</evidence>
<evidence type="ECO:0000256" key="2">
    <source>
        <dbReference type="ARBA" id="ARBA00012247"/>
    </source>
</evidence>
<gene>
    <name evidence="9" type="ordered locus">ELI_14530</name>
</gene>
<dbReference type="RefSeq" id="WP_011415820.1">
    <property type="nucleotide sequence ID" value="NC_007722.1"/>
</dbReference>
<evidence type="ECO:0000256" key="6">
    <source>
        <dbReference type="ARBA" id="ARBA00047512"/>
    </source>
</evidence>
<dbReference type="PANTHER" id="PTHR43620">
    <property type="entry name" value="GLYCEROPHOSPHORYL DIESTER PHOSPHODIESTERASE"/>
    <property type="match status" value="1"/>
</dbReference>
<dbReference type="InterPro" id="IPR030395">
    <property type="entry name" value="GP_PDE_dom"/>
</dbReference>